<proteinExistence type="predicted"/>
<gene>
    <name evidence="1" type="ORF">BS411_12685</name>
</gene>
<name>A0A2T7B452_9ENTR</name>
<reference evidence="1" key="1">
    <citation type="submission" date="2016-12" db="EMBL/GenBank/DDBJ databases">
        <title>Analysis of the Molecular Diversity Among Cronobacter Species Isolated from Filth Flies Using a Pan Genomic DNA Microarray.</title>
        <authorList>
            <person name="Pava-Ripoll M."/>
            <person name="Tall B."/>
            <person name="Farber J."/>
            <person name="Fanning S."/>
            <person name="Lehner A."/>
            <person name="Stephan R."/>
            <person name="Pagotto F."/>
            <person name="Iverson C."/>
            <person name="Ziobro G."/>
            <person name="Miller A."/>
            <person name="Pearson R."/>
            <person name="Yan Q."/>
            <person name="Kim M."/>
            <person name="Jeong S."/>
            <person name="Park J."/>
            <person name="Jun S."/>
            <person name="Choi H."/>
            <person name="Chung T."/>
            <person name="Yoo Y."/>
            <person name="Park E."/>
            <person name="Hwang S."/>
            <person name="Lee B."/>
            <person name="Sathyamoorthy V."/>
            <person name="Carter L."/>
            <person name="Mammel M."/>
            <person name="Jackson S."/>
            <person name="Kothary M."/>
            <person name="Patel I."/>
            <person name="Grim C."/>
            <person name="Gopinath G."/>
            <person name="Gangiredla J."/>
            <person name="Chase H."/>
        </authorList>
    </citation>
    <scope>NUCLEOTIDE SEQUENCE [LARGE SCALE GENOMIC DNA]</scope>
    <source>
        <strain evidence="1">MOD1-Sh41s</strain>
    </source>
</reference>
<organism evidence="1">
    <name type="scientific">Cronobacter turicensis</name>
    <dbReference type="NCBI Taxonomy" id="413502"/>
    <lineage>
        <taxon>Bacteria</taxon>
        <taxon>Pseudomonadati</taxon>
        <taxon>Pseudomonadota</taxon>
        <taxon>Gammaproteobacteria</taxon>
        <taxon>Enterobacterales</taxon>
        <taxon>Enterobacteriaceae</taxon>
        <taxon>Cronobacter</taxon>
    </lineage>
</organism>
<sequence length="108" mass="12345">MATEYTLPLDGDQASSLSAIAQVLRANAGLFKSLVMSEHPDDIRYAYQPESFEVTDITDSTFTFRCLVHYFEPCCDRNMHDPRTYTIPYQVRDNTLVFALDETPWVVA</sequence>
<evidence type="ECO:0000313" key="1">
    <source>
        <dbReference type="EMBL" id="PUX21404.1"/>
    </source>
</evidence>
<dbReference type="OrthoDB" id="6562983at2"/>
<comment type="caution">
    <text evidence="1">The sequence shown here is derived from an EMBL/GenBank/DDBJ whole genome shotgun (WGS) entry which is preliminary data.</text>
</comment>
<accession>A0A2T7B452</accession>
<dbReference type="RefSeq" id="WP_075198694.1">
    <property type="nucleotide sequence ID" value="NZ_CP187984.1"/>
</dbReference>
<dbReference type="EMBL" id="MSAG01000020">
    <property type="protein sequence ID" value="PUX21404.1"/>
    <property type="molecule type" value="Genomic_DNA"/>
</dbReference>
<protein>
    <submittedName>
        <fullName evidence="1">Uncharacterized protein</fullName>
    </submittedName>
</protein>
<dbReference type="AlphaFoldDB" id="A0A2T7B452"/>